<reference evidence="1 2" key="1">
    <citation type="submission" date="2023-09" db="EMBL/GenBank/DDBJ databases">
        <authorList>
            <person name="Rey-Velasco X."/>
        </authorList>
    </citation>
    <scope>NUCLEOTIDE SEQUENCE [LARGE SCALE GENOMIC DNA]</scope>
    <source>
        <strain evidence="1 2">F390</strain>
    </source>
</reference>
<evidence type="ECO:0000313" key="2">
    <source>
        <dbReference type="Proteomes" id="UP001259803"/>
    </source>
</evidence>
<dbReference type="RefSeq" id="WP_311341519.1">
    <property type="nucleotide sequence ID" value="NZ_JAVRHS010000013.1"/>
</dbReference>
<dbReference type="Pfam" id="PF21983">
    <property type="entry name" value="NikA-like"/>
    <property type="match status" value="1"/>
</dbReference>
<dbReference type="EMBL" id="JAVRHS010000013">
    <property type="protein sequence ID" value="MDT0576946.1"/>
    <property type="molecule type" value="Genomic_DNA"/>
</dbReference>
<name>A0ABU2ZKN2_9SPHN</name>
<proteinExistence type="predicted"/>
<organism evidence="1 2">
    <name type="scientific">Croceicoccus esteveae</name>
    <dbReference type="NCBI Taxonomy" id="3075597"/>
    <lineage>
        <taxon>Bacteria</taxon>
        <taxon>Pseudomonadati</taxon>
        <taxon>Pseudomonadota</taxon>
        <taxon>Alphaproteobacteria</taxon>
        <taxon>Sphingomonadales</taxon>
        <taxon>Erythrobacteraceae</taxon>
        <taxon>Croceicoccus</taxon>
    </lineage>
</organism>
<dbReference type="InterPro" id="IPR053842">
    <property type="entry name" value="NikA-like"/>
</dbReference>
<evidence type="ECO:0008006" key="3">
    <source>
        <dbReference type="Google" id="ProtNLM"/>
    </source>
</evidence>
<gene>
    <name evidence="1" type="ORF">RM533_12280</name>
</gene>
<protein>
    <recommendedName>
        <fullName evidence="3">Mobilization protein</fullName>
    </recommendedName>
</protein>
<evidence type="ECO:0000313" key="1">
    <source>
        <dbReference type="EMBL" id="MDT0576946.1"/>
    </source>
</evidence>
<comment type="caution">
    <text evidence="1">The sequence shown here is derived from an EMBL/GenBank/DDBJ whole genome shotgun (WGS) entry which is preliminary data.</text>
</comment>
<dbReference type="Proteomes" id="UP001259803">
    <property type="component" value="Unassembled WGS sequence"/>
</dbReference>
<sequence length="100" mass="10759">MAISRPNVVSFRLSAKEYRFIKDKAGAMSVGDYVRRSALNLDPADRTAERVAIGKTIRAIHKAIAGGLPDDRAAEAKALLVDALRIVEPSQPALSKQVSS</sequence>
<accession>A0ABU2ZKN2</accession>
<keyword evidence="2" id="KW-1185">Reference proteome</keyword>